<accession>A0A0C2MDF1</accession>
<dbReference type="AlphaFoldDB" id="A0A0C2MDF1"/>
<keyword evidence="2" id="KW-1185">Reference proteome</keyword>
<comment type="caution">
    <text evidence="1">The sequence shown here is derived from an EMBL/GenBank/DDBJ whole genome shotgun (WGS) entry which is preliminary data.</text>
</comment>
<name>A0A0C2MDF1_THEKT</name>
<dbReference type="Proteomes" id="UP000031668">
    <property type="component" value="Unassembled WGS sequence"/>
</dbReference>
<organism evidence="1 2">
    <name type="scientific">Thelohanellus kitauei</name>
    <name type="common">Myxosporean</name>
    <dbReference type="NCBI Taxonomy" id="669202"/>
    <lineage>
        <taxon>Eukaryota</taxon>
        <taxon>Metazoa</taxon>
        <taxon>Cnidaria</taxon>
        <taxon>Myxozoa</taxon>
        <taxon>Myxosporea</taxon>
        <taxon>Bivalvulida</taxon>
        <taxon>Platysporina</taxon>
        <taxon>Myxobolidae</taxon>
        <taxon>Thelohanellus</taxon>
    </lineage>
</organism>
<gene>
    <name evidence="1" type="ORF">RF11_11665</name>
</gene>
<proteinExistence type="predicted"/>
<sequence length="105" mass="11644">MTLSQSCISSRSTTSGYAATVDMCLNGSKDQCENPSSFEESCTRPKYHEGKQASRNPQCFLGLAWLARARTLFPLAALRWALQELASRGLAILRIVKRGSRLVYD</sequence>
<protein>
    <submittedName>
        <fullName evidence="1">Uncharacterized protein</fullName>
    </submittedName>
</protein>
<evidence type="ECO:0000313" key="1">
    <source>
        <dbReference type="EMBL" id="KII62339.1"/>
    </source>
</evidence>
<dbReference type="EMBL" id="JWZT01005004">
    <property type="protein sequence ID" value="KII62339.1"/>
    <property type="molecule type" value="Genomic_DNA"/>
</dbReference>
<evidence type="ECO:0000313" key="2">
    <source>
        <dbReference type="Proteomes" id="UP000031668"/>
    </source>
</evidence>
<reference evidence="1 2" key="1">
    <citation type="journal article" date="2014" name="Genome Biol. Evol.">
        <title>The genome of the myxosporean Thelohanellus kitauei shows adaptations to nutrient acquisition within its fish host.</title>
        <authorList>
            <person name="Yang Y."/>
            <person name="Xiong J."/>
            <person name="Zhou Z."/>
            <person name="Huo F."/>
            <person name="Miao W."/>
            <person name="Ran C."/>
            <person name="Liu Y."/>
            <person name="Zhang J."/>
            <person name="Feng J."/>
            <person name="Wang M."/>
            <person name="Wang M."/>
            <person name="Wang L."/>
            <person name="Yao B."/>
        </authorList>
    </citation>
    <scope>NUCLEOTIDE SEQUENCE [LARGE SCALE GENOMIC DNA]</scope>
    <source>
        <strain evidence="1">Wuqing</strain>
    </source>
</reference>